<gene>
    <name evidence="2" type="ORF">GCM10010246_02810</name>
</gene>
<name>A0ABN3FAN3_9ACTN</name>
<comment type="caution">
    <text evidence="2">The sequence shown here is derived from an EMBL/GenBank/DDBJ whole genome shotgun (WGS) entry which is preliminary data.</text>
</comment>
<reference evidence="2 3" key="1">
    <citation type="journal article" date="2019" name="Int. J. Syst. Evol. Microbiol.">
        <title>The Global Catalogue of Microorganisms (GCM) 10K type strain sequencing project: providing services to taxonomists for standard genome sequencing and annotation.</title>
        <authorList>
            <consortium name="The Broad Institute Genomics Platform"/>
            <consortium name="The Broad Institute Genome Sequencing Center for Infectious Disease"/>
            <person name="Wu L."/>
            <person name="Ma J."/>
        </authorList>
    </citation>
    <scope>NUCLEOTIDE SEQUENCE [LARGE SCALE GENOMIC DNA]</scope>
    <source>
        <strain evidence="2 3">JCM 4316</strain>
    </source>
</reference>
<feature type="region of interest" description="Disordered" evidence="1">
    <location>
        <begin position="60"/>
        <end position="94"/>
    </location>
</feature>
<evidence type="ECO:0000313" key="2">
    <source>
        <dbReference type="EMBL" id="GAA2325189.1"/>
    </source>
</evidence>
<proteinExistence type="predicted"/>
<accession>A0ABN3FAN3</accession>
<evidence type="ECO:0000256" key="1">
    <source>
        <dbReference type="SAM" id="MobiDB-lite"/>
    </source>
</evidence>
<protein>
    <submittedName>
        <fullName evidence="2">Uncharacterized protein</fullName>
    </submittedName>
</protein>
<dbReference type="Proteomes" id="UP001500253">
    <property type="component" value="Unassembled WGS sequence"/>
</dbReference>
<evidence type="ECO:0000313" key="3">
    <source>
        <dbReference type="Proteomes" id="UP001500253"/>
    </source>
</evidence>
<keyword evidence="3" id="KW-1185">Reference proteome</keyword>
<organism evidence="2 3">
    <name type="scientific">Streptomyces cuspidosporus</name>
    <dbReference type="NCBI Taxonomy" id="66882"/>
    <lineage>
        <taxon>Bacteria</taxon>
        <taxon>Bacillati</taxon>
        <taxon>Actinomycetota</taxon>
        <taxon>Actinomycetes</taxon>
        <taxon>Kitasatosporales</taxon>
        <taxon>Streptomycetaceae</taxon>
        <taxon>Streptomyces</taxon>
    </lineage>
</organism>
<sequence length="94" mass="10313">MPRWRCRTWPGIAEFVDEAGHRGIGGVAGEGGVRLHGDLVAELGGVGDPVQRGIRSLRPEEGPAREIADSSAEMCQDRKRMVRPHPPFLSDRSR</sequence>
<dbReference type="EMBL" id="BAAASD010000001">
    <property type="protein sequence ID" value="GAA2325189.1"/>
    <property type="molecule type" value="Genomic_DNA"/>
</dbReference>